<organism evidence="1 2">
    <name type="scientific">Dentiscutata heterogama</name>
    <dbReference type="NCBI Taxonomy" id="1316150"/>
    <lineage>
        <taxon>Eukaryota</taxon>
        <taxon>Fungi</taxon>
        <taxon>Fungi incertae sedis</taxon>
        <taxon>Mucoromycota</taxon>
        <taxon>Glomeromycotina</taxon>
        <taxon>Glomeromycetes</taxon>
        <taxon>Diversisporales</taxon>
        <taxon>Gigasporaceae</taxon>
        <taxon>Dentiscutata</taxon>
    </lineage>
</organism>
<evidence type="ECO:0000313" key="2">
    <source>
        <dbReference type="Proteomes" id="UP000789702"/>
    </source>
</evidence>
<sequence>VNNYIFSTNNNFTWNQYDRNYQEEFNNILPIGFVLGLELGSFLNPKLENLEAALIQSVTSEHLIDPFLDPKLENLEAALIQSVTHESSLIQLVTSECSLI</sequence>
<gene>
    <name evidence="1" type="ORF">DHETER_LOCUS7338</name>
</gene>
<name>A0ACA9MR57_9GLOM</name>
<feature type="non-terminal residue" evidence="1">
    <location>
        <position position="1"/>
    </location>
</feature>
<accession>A0ACA9MR57</accession>
<proteinExistence type="predicted"/>
<dbReference type="Proteomes" id="UP000789702">
    <property type="component" value="Unassembled WGS sequence"/>
</dbReference>
<keyword evidence="2" id="KW-1185">Reference proteome</keyword>
<reference evidence="1" key="1">
    <citation type="submission" date="2021-06" db="EMBL/GenBank/DDBJ databases">
        <authorList>
            <person name="Kallberg Y."/>
            <person name="Tangrot J."/>
            <person name="Rosling A."/>
        </authorList>
    </citation>
    <scope>NUCLEOTIDE SEQUENCE</scope>
    <source>
        <strain evidence="1">IL203A</strain>
    </source>
</reference>
<evidence type="ECO:0000313" key="1">
    <source>
        <dbReference type="EMBL" id="CAG8603318.1"/>
    </source>
</evidence>
<protein>
    <submittedName>
        <fullName evidence="1">3646_t:CDS:1</fullName>
    </submittedName>
</protein>
<dbReference type="EMBL" id="CAJVPU010010204">
    <property type="protein sequence ID" value="CAG8603318.1"/>
    <property type="molecule type" value="Genomic_DNA"/>
</dbReference>
<comment type="caution">
    <text evidence="1">The sequence shown here is derived from an EMBL/GenBank/DDBJ whole genome shotgun (WGS) entry which is preliminary data.</text>
</comment>